<dbReference type="InterPro" id="IPR006685">
    <property type="entry name" value="MscS_channel_2nd"/>
</dbReference>
<comment type="similarity">
    <text evidence="2">Belongs to the MscS (TC 1.A.23) family.</text>
</comment>
<keyword evidence="3 6" id="KW-0812">Transmembrane</keyword>
<feature type="domain" description="Mechanosensitive ion channel MscS" evidence="7">
    <location>
        <begin position="180"/>
        <end position="248"/>
    </location>
</feature>
<organism evidence="9 10">
    <name type="scientific">Hafnia psychrotolerans</name>
    <dbReference type="NCBI Taxonomy" id="1477018"/>
    <lineage>
        <taxon>Bacteria</taxon>
        <taxon>Pseudomonadati</taxon>
        <taxon>Pseudomonadota</taxon>
        <taxon>Gammaproteobacteria</taxon>
        <taxon>Enterobacterales</taxon>
        <taxon>Hafniaceae</taxon>
        <taxon>Hafnia</taxon>
    </lineage>
</organism>
<feature type="domain" description="Mechanosensitive ion channel MscS C-terminal" evidence="8">
    <location>
        <begin position="326"/>
        <end position="392"/>
    </location>
</feature>
<feature type="transmembrane region" description="Helical" evidence="6">
    <location>
        <begin position="20"/>
        <end position="43"/>
    </location>
</feature>
<keyword evidence="4 6" id="KW-1133">Transmembrane helix</keyword>
<dbReference type="EMBL" id="BMFZ01000005">
    <property type="protein sequence ID" value="GGA45714.1"/>
    <property type="molecule type" value="Genomic_DNA"/>
</dbReference>
<evidence type="ECO:0000256" key="5">
    <source>
        <dbReference type="ARBA" id="ARBA00023136"/>
    </source>
</evidence>
<sequence length="408" mass="45413">MQQLDTILKQYGIDSDHSISLIIIFFTALIVHFILHRIVLRVFERRAQASSHLWLQIITGNKLFHRLAFTLQGMIVNIQAVLWLQKGSDAALILTTCAQLWVMLYALMSLFSLLDVISGLSHRFAFASQFPLKGIFQGVKLVSAIVIGIMMISLLIGKSPAILISGLGAMAAVLMLVFKDPILGLVAGIQLSANSMLKLGDWLEMPKYGADGEVVDIGLTTVKVRNWDNTITTIPTYSLVSDAFKNWSGMSASGGRRIKRCINIDTTSIRFLSQDEQDKLMQVRLLKPYMVARQEEIDSWNGQVAATASVLNQRSMTNVGIFRAYLTEYLRQHLLIRQDMTLMVRQLSSGAEGLPVEIYAFTNTVAWLEYESIQADIFDHIFAVIGEFGLRIHQAPTGSDMRAIGSLG</sequence>
<keyword evidence="10" id="KW-1185">Reference proteome</keyword>
<dbReference type="SUPFAM" id="SSF50182">
    <property type="entry name" value="Sm-like ribonucleoproteins"/>
    <property type="match status" value="1"/>
</dbReference>
<reference evidence="10" key="1">
    <citation type="journal article" date="2019" name="Int. J. Syst. Evol. Microbiol.">
        <title>The Global Catalogue of Microorganisms (GCM) 10K type strain sequencing project: providing services to taxonomists for standard genome sequencing and annotation.</title>
        <authorList>
            <consortium name="The Broad Institute Genomics Platform"/>
            <consortium name="The Broad Institute Genome Sequencing Center for Infectious Disease"/>
            <person name="Wu L."/>
            <person name="Ma J."/>
        </authorList>
    </citation>
    <scope>NUCLEOTIDE SEQUENCE [LARGE SCALE GENOMIC DNA]</scope>
    <source>
        <strain evidence="10">CGMCC 1.12806</strain>
    </source>
</reference>
<evidence type="ECO:0000256" key="4">
    <source>
        <dbReference type="ARBA" id="ARBA00022989"/>
    </source>
</evidence>
<dbReference type="InterPro" id="IPR049278">
    <property type="entry name" value="MS_channel_C"/>
</dbReference>
<dbReference type="RefSeq" id="WP_188473354.1">
    <property type="nucleotide sequence ID" value="NZ_BMFZ01000005.1"/>
</dbReference>
<dbReference type="Pfam" id="PF21082">
    <property type="entry name" value="MS_channel_3rd"/>
    <property type="match status" value="1"/>
</dbReference>
<evidence type="ECO:0000259" key="7">
    <source>
        <dbReference type="Pfam" id="PF00924"/>
    </source>
</evidence>
<feature type="transmembrane region" description="Helical" evidence="6">
    <location>
        <begin position="162"/>
        <end position="189"/>
    </location>
</feature>
<evidence type="ECO:0000256" key="3">
    <source>
        <dbReference type="ARBA" id="ARBA00022692"/>
    </source>
</evidence>
<dbReference type="Gene3D" id="2.30.30.60">
    <property type="match status" value="1"/>
</dbReference>
<protein>
    <submittedName>
        <fullName evidence="9">Miniconductance mechanosensitive channel</fullName>
    </submittedName>
</protein>
<dbReference type="PANTHER" id="PTHR30414">
    <property type="entry name" value="MINICONDUCTANCE MECHANOSENSITIVE CHANNEL YBDG"/>
    <property type="match status" value="1"/>
</dbReference>
<dbReference type="InterPro" id="IPR030192">
    <property type="entry name" value="YbdG"/>
</dbReference>
<evidence type="ECO:0000313" key="10">
    <source>
        <dbReference type="Proteomes" id="UP000627464"/>
    </source>
</evidence>
<feature type="transmembrane region" description="Helical" evidence="6">
    <location>
        <begin position="63"/>
        <end position="84"/>
    </location>
</feature>
<evidence type="ECO:0000313" key="9">
    <source>
        <dbReference type="EMBL" id="GGA45714.1"/>
    </source>
</evidence>
<dbReference type="Proteomes" id="UP000627464">
    <property type="component" value="Unassembled WGS sequence"/>
</dbReference>
<evidence type="ECO:0000256" key="2">
    <source>
        <dbReference type="ARBA" id="ARBA00008017"/>
    </source>
</evidence>
<evidence type="ECO:0000259" key="8">
    <source>
        <dbReference type="Pfam" id="PF21082"/>
    </source>
</evidence>
<dbReference type="InterPro" id="IPR010920">
    <property type="entry name" value="LSM_dom_sf"/>
</dbReference>
<feature type="transmembrane region" description="Helical" evidence="6">
    <location>
        <begin position="90"/>
        <end position="114"/>
    </location>
</feature>
<evidence type="ECO:0000256" key="6">
    <source>
        <dbReference type="SAM" id="Phobius"/>
    </source>
</evidence>
<comment type="subcellular location">
    <subcellularLocation>
        <location evidence="1">Endomembrane system</location>
        <topology evidence="1">Multi-pass membrane protein</topology>
    </subcellularLocation>
</comment>
<dbReference type="Pfam" id="PF00924">
    <property type="entry name" value="MS_channel_2nd"/>
    <property type="match status" value="1"/>
</dbReference>
<dbReference type="PANTHER" id="PTHR30414:SF0">
    <property type="entry name" value="MINICONDUCTANCE MECHANOSENSITIVE CHANNEL YBDG"/>
    <property type="match status" value="1"/>
</dbReference>
<name>A0ABQ1GKG0_9GAMM</name>
<comment type="caution">
    <text evidence="9">The sequence shown here is derived from an EMBL/GenBank/DDBJ whole genome shotgun (WGS) entry which is preliminary data.</text>
</comment>
<evidence type="ECO:0000256" key="1">
    <source>
        <dbReference type="ARBA" id="ARBA00004127"/>
    </source>
</evidence>
<feature type="transmembrane region" description="Helical" evidence="6">
    <location>
        <begin position="135"/>
        <end position="156"/>
    </location>
</feature>
<gene>
    <name evidence="9" type="ORF">GCM10011328_20980</name>
</gene>
<accession>A0ABQ1GKG0</accession>
<proteinExistence type="inferred from homology"/>
<dbReference type="InterPro" id="IPR023408">
    <property type="entry name" value="MscS_beta-dom_sf"/>
</dbReference>
<keyword evidence="5 6" id="KW-0472">Membrane</keyword>